<feature type="domain" description="Glycosyltransferase family 28 N-terminal" evidence="4">
    <location>
        <begin position="5"/>
        <end position="119"/>
    </location>
</feature>
<dbReference type="PANTHER" id="PTHR21015">
    <property type="entry name" value="UDP-N-ACETYLGLUCOSAMINE--N-ACETYLMURAMYL-(PENTAPEPTIDE) PYROPHOSPHORYL-UNDECAPRENOL N-ACETYLGLUCOSAMINE TRANSFERASE 1"/>
    <property type="match status" value="1"/>
</dbReference>
<evidence type="ECO:0000256" key="3">
    <source>
        <dbReference type="ARBA" id="ARBA00022679"/>
    </source>
</evidence>
<dbReference type="EMBL" id="CP002551">
    <property type="protein sequence ID" value="ADZ10274.1"/>
    <property type="molecule type" value="Genomic_DNA"/>
</dbReference>
<dbReference type="KEGG" id="mel:Metbo_2055"/>
<keyword evidence="3" id="KW-0808">Transferase</keyword>
<dbReference type="AlphaFoldDB" id="F0TBK5"/>
<dbReference type="STRING" id="877455.Metbo_2055"/>
<dbReference type="eggNOG" id="arCOG07615">
    <property type="taxonomic scope" value="Archaea"/>
</dbReference>
<dbReference type="SUPFAM" id="SSF53756">
    <property type="entry name" value="UDP-Glycosyltransferase/glycogen phosphorylase"/>
    <property type="match status" value="1"/>
</dbReference>
<dbReference type="Proteomes" id="UP000007490">
    <property type="component" value="Chromosome"/>
</dbReference>
<reference evidence="5 6" key="2">
    <citation type="journal article" date="2014" name="Int. J. Syst. Evol. Microbiol.">
        <title>Methanobacterium paludis sp. nov. and a novel strain of Methanobacterium lacus isolated from northern peatlands.</title>
        <authorList>
            <person name="Cadillo-Quiroz H."/>
            <person name="Brauer S.L."/>
            <person name="Goodson N."/>
            <person name="Yavitt J.B."/>
            <person name="Zinder S.H."/>
        </authorList>
    </citation>
    <scope>NUCLEOTIDE SEQUENCE [LARGE SCALE GENOMIC DNA]</scope>
    <source>
        <strain evidence="5 6">AL-21</strain>
    </source>
</reference>
<comment type="similarity">
    <text evidence="1">Belongs to the glycosyltransferase 28 family.</text>
</comment>
<dbReference type="GeneID" id="10278517"/>
<accession>F0TBK5</accession>
<evidence type="ECO:0000313" key="5">
    <source>
        <dbReference type="EMBL" id="ADZ10274.1"/>
    </source>
</evidence>
<dbReference type="HOGENOM" id="CLU_796003_0_0_2"/>
<dbReference type="Pfam" id="PF13692">
    <property type="entry name" value="Glyco_trans_1_4"/>
    <property type="match status" value="1"/>
</dbReference>
<evidence type="ECO:0000256" key="2">
    <source>
        <dbReference type="ARBA" id="ARBA00022676"/>
    </source>
</evidence>
<dbReference type="PANTHER" id="PTHR21015:SF22">
    <property type="entry name" value="GLYCOSYLTRANSFERASE"/>
    <property type="match status" value="1"/>
</dbReference>
<dbReference type="InterPro" id="IPR004276">
    <property type="entry name" value="GlycoTrans_28_N"/>
</dbReference>
<keyword evidence="6" id="KW-1185">Reference proteome</keyword>
<sequence length="355" mass="37914">MKALFVVTGRGIGGDAVTALNIAKALEKYGFQCEFALDPTAPGLLFKKHGIEWHKTSIPQAGGHAATKKTLVNAGFKTLKASIKTASLCRKIKPDVVVGVIGGGAVVGCLGAMIAKVPSVGILITPADAKVCTKITTTVVLPESNLFQMDLNNETIHKAYSPVSPDIVVGDRENALKNLPDNFDENLPTILLSSGSTLFEKMAKAASMLGDKNLKANLIVVGHPLEDEYESYLENPNLINLGYIDWIKDLYKVVDIAVVTDDGMMIHEAMAWGIPVVALLGVKYGRYHNLAAVFEGAVLESELENLDTVIDEAFANITTMKQTAKNYGRDVLESSDKIAGIISKRAGGPSSSKSD</sequence>
<dbReference type="Gene3D" id="3.40.50.2000">
    <property type="entry name" value="Glycogen Phosphorylase B"/>
    <property type="match status" value="2"/>
</dbReference>
<dbReference type="GO" id="GO:0016758">
    <property type="term" value="F:hexosyltransferase activity"/>
    <property type="evidence" value="ECO:0007669"/>
    <property type="project" value="InterPro"/>
</dbReference>
<gene>
    <name evidence="5" type="ordered locus">Metbo_2055</name>
</gene>
<evidence type="ECO:0000259" key="4">
    <source>
        <dbReference type="Pfam" id="PF03033"/>
    </source>
</evidence>
<dbReference type="Pfam" id="PF03033">
    <property type="entry name" value="Glyco_transf_28"/>
    <property type="match status" value="1"/>
</dbReference>
<dbReference type="GO" id="GO:0005975">
    <property type="term" value="P:carbohydrate metabolic process"/>
    <property type="evidence" value="ECO:0007669"/>
    <property type="project" value="InterPro"/>
</dbReference>
<evidence type="ECO:0000313" key="6">
    <source>
        <dbReference type="Proteomes" id="UP000007490"/>
    </source>
</evidence>
<organism evidence="5 6">
    <name type="scientific">Methanobacterium lacus (strain AL-21)</name>
    <dbReference type="NCBI Taxonomy" id="877455"/>
    <lineage>
        <taxon>Archaea</taxon>
        <taxon>Methanobacteriati</taxon>
        <taxon>Methanobacteriota</taxon>
        <taxon>Methanomada group</taxon>
        <taxon>Methanobacteria</taxon>
        <taxon>Methanobacteriales</taxon>
        <taxon>Methanobacteriaceae</taxon>
        <taxon>Methanobacterium</taxon>
    </lineage>
</organism>
<evidence type="ECO:0000256" key="1">
    <source>
        <dbReference type="ARBA" id="ARBA00006962"/>
    </source>
</evidence>
<keyword evidence="2" id="KW-0328">Glycosyltransferase</keyword>
<protein>
    <submittedName>
        <fullName evidence="5">MurG-related protein</fullName>
    </submittedName>
</protein>
<proteinExistence type="inferred from homology"/>
<dbReference type="RefSeq" id="WP_013645625.1">
    <property type="nucleotide sequence ID" value="NC_015216.1"/>
</dbReference>
<name>F0TBK5_METLA</name>
<dbReference type="OrthoDB" id="77357at2157"/>
<reference evidence="6" key="1">
    <citation type="submission" date="2011-02" db="EMBL/GenBank/DDBJ databases">
        <title>Complete sequence of Methanobacterium sp. AL-21.</title>
        <authorList>
            <consortium name="US DOE Joint Genome Institute"/>
            <person name="Lucas S."/>
            <person name="Copeland A."/>
            <person name="Lapidus A."/>
            <person name="Cheng J.-F."/>
            <person name="Goodwin L."/>
            <person name="Pitluck S."/>
            <person name="Chertkov O."/>
            <person name="Detter J.C."/>
            <person name="Han C."/>
            <person name="Tapia R."/>
            <person name="Land M."/>
            <person name="Hauser L."/>
            <person name="Kyrpides N."/>
            <person name="Ivanova N."/>
            <person name="Mikhailova N."/>
            <person name="Pagani I."/>
            <person name="Cadillo-Quiroz H."/>
            <person name="Imachi H."/>
            <person name="Zinder S."/>
            <person name="Liu W."/>
            <person name="Woyke T."/>
        </authorList>
    </citation>
    <scope>NUCLEOTIDE SEQUENCE [LARGE SCALE GENOMIC DNA]</scope>
    <source>
        <strain evidence="6">AL-21</strain>
    </source>
</reference>